<evidence type="ECO:0000256" key="4">
    <source>
        <dbReference type="ARBA" id="ARBA00006288"/>
    </source>
</evidence>
<evidence type="ECO:0000256" key="13">
    <source>
        <dbReference type="PIRNR" id="PIRNR000168"/>
    </source>
</evidence>
<dbReference type="Pfam" id="PF01756">
    <property type="entry name" value="ACOX"/>
    <property type="match status" value="1"/>
</dbReference>
<name>A0AAW0UBC0_SCYPA</name>
<evidence type="ECO:0000313" key="19">
    <source>
        <dbReference type="EMBL" id="KAK8397399.1"/>
    </source>
</evidence>
<accession>A0AAW0UBC0</accession>
<evidence type="ECO:0000256" key="2">
    <source>
        <dbReference type="ARBA" id="ARBA00004275"/>
    </source>
</evidence>
<dbReference type="Pfam" id="PF14749">
    <property type="entry name" value="Acyl-CoA_ox_N"/>
    <property type="match status" value="1"/>
</dbReference>
<comment type="caution">
    <text evidence="19">The sequence shown here is derived from an EMBL/GenBank/DDBJ whole genome shotgun (WGS) entry which is preliminary data.</text>
</comment>
<dbReference type="PIRSF" id="PIRSF000168">
    <property type="entry name" value="Acyl-CoA_oxidase"/>
    <property type="match status" value="1"/>
</dbReference>
<evidence type="ECO:0000256" key="15">
    <source>
        <dbReference type="PIRSR" id="PIRSR000168-2"/>
    </source>
</evidence>
<keyword evidence="9" id="KW-0067">ATP-binding</keyword>
<organism evidence="19 20">
    <name type="scientific">Scylla paramamosain</name>
    <name type="common">Mud crab</name>
    <dbReference type="NCBI Taxonomy" id="85552"/>
    <lineage>
        <taxon>Eukaryota</taxon>
        <taxon>Metazoa</taxon>
        <taxon>Ecdysozoa</taxon>
        <taxon>Arthropoda</taxon>
        <taxon>Crustacea</taxon>
        <taxon>Multicrustacea</taxon>
        <taxon>Malacostraca</taxon>
        <taxon>Eumalacostraca</taxon>
        <taxon>Eucarida</taxon>
        <taxon>Decapoda</taxon>
        <taxon>Pleocyemata</taxon>
        <taxon>Brachyura</taxon>
        <taxon>Eubrachyura</taxon>
        <taxon>Portunoidea</taxon>
        <taxon>Portunidae</taxon>
        <taxon>Portuninae</taxon>
        <taxon>Scylla</taxon>
    </lineage>
</organism>
<evidence type="ECO:0000256" key="9">
    <source>
        <dbReference type="ARBA" id="ARBA00022840"/>
    </source>
</evidence>
<evidence type="ECO:0000313" key="20">
    <source>
        <dbReference type="Proteomes" id="UP001487740"/>
    </source>
</evidence>
<comment type="cofactor">
    <cofactor evidence="1">
        <name>FAD</name>
        <dbReference type="ChEBI" id="CHEBI:57692"/>
    </cofactor>
</comment>
<evidence type="ECO:0000256" key="12">
    <source>
        <dbReference type="ARBA" id="ARBA00023140"/>
    </source>
</evidence>
<feature type="binding site" evidence="15">
    <location>
        <position position="244"/>
    </location>
    <ligand>
        <name>FAD</name>
        <dbReference type="ChEBI" id="CHEBI:57692"/>
    </ligand>
</feature>
<dbReference type="SUPFAM" id="SSF47203">
    <property type="entry name" value="Acyl-CoA dehydrogenase C-terminal domain-like"/>
    <property type="match status" value="2"/>
</dbReference>
<evidence type="ECO:0000256" key="1">
    <source>
        <dbReference type="ARBA" id="ARBA00001974"/>
    </source>
</evidence>
<keyword evidence="8" id="KW-0276">Fatty acid metabolism</keyword>
<keyword evidence="20" id="KW-1185">Reference proteome</keyword>
<evidence type="ECO:0000256" key="11">
    <source>
        <dbReference type="ARBA" id="ARBA00023098"/>
    </source>
</evidence>
<keyword evidence="5 13" id="KW-0285">Flavoprotein</keyword>
<feature type="domain" description="Acyl-coenzyme A oxidase N-terminal" evidence="17">
    <location>
        <begin position="71"/>
        <end position="199"/>
    </location>
</feature>
<dbReference type="FunFam" id="1.20.140.10:FF:000013">
    <property type="entry name" value="Acyl-coenzyme A oxidase"/>
    <property type="match status" value="1"/>
</dbReference>
<dbReference type="InterPro" id="IPR036250">
    <property type="entry name" value="AcylCo_DH-like_C"/>
</dbReference>
<dbReference type="Proteomes" id="UP001487740">
    <property type="component" value="Unassembled WGS sequence"/>
</dbReference>
<sequence>MSHSKAFQLKLYVFFNVIELLNTRELQPLARLHENQSTHTCTHLHTDMAKTSENHQCMDDLKAERERCSFNKHEITTLLDGGEDKTKQRRKIEKVFLSDPEFLDATRPEYLSHEDRYANELRKACHMIRKFNEDEEIQQLVGQMDGIRTLMGSGLGVALTKDGNPLALHFIMFMPSIMGQGTVEQQGEWMGRAWSGEIIGTYAQTELGHGTFLRGLETTATYDPSTEEFVLHSPTITSTKWWPGGLGKTANYAVVMAQLYTRGRCHGPHPFIVQLRDEETHQSLPGVTLGEIGPRLGMNTNDNGFLCFSHHRIPRTHLLMKHSQVLQDGTYVRPANDKLAYGTMVFVRVAICFDTYRQLQRAVTIATRYSAIRRQSELVPGQPEPQILEYQTQQYKILPLIATVFGIHFAAQSVWQTYNDVTGSIHDGNLDLLPELHTLSCGLKALSSSDAANGVETCRLSCGGHGYLASSNLPRIYTTTTAAITYEGENTVMWLQVARYLIKSFREARQGHRLHHSVSYLTPRPASTHALQTNLSNAALVEAFRVAVSHLVGEVAARLQGQCDSGMVFEHAWNACSVQLARCAQVHIRYFTCEEFLSGVEKAEVSEATRGVLMRLCRLYLVFHIIGNQGDFLRSGALTPSDMTTLEEELATLLAALRPDAVSLVDSFDIHDRILDSTLGCWDGNVYERMFEEAKKSPLNQKDVPDAYYKYLRPLMKASL</sequence>
<feature type="domain" description="Acyl-CoA oxidase C-terminal" evidence="16">
    <location>
        <begin position="539"/>
        <end position="717"/>
    </location>
</feature>
<keyword evidence="12" id="KW-0576">Peroxisome</keyword>
<reference evidence="19 20" key="1">
    <citation type="submission" date="2023-03" db="EMBL/GenBank/DDBJ databases">
        <title>High-quality genome of Scylla paramamosain provides insights in environmental adaptation.</title>
        <authorList>
            <person name="Zhang L."/>
        </authorList>
    </citation>
    <scope>NUCLEOTIDE SEQUENCE [LARGE SCALE GENOMIC DNA]</scope>
    <source>
        <strain evidence="19">LZ_2023a</strain>
        <tissue evidence="19">Muscle</tissue>
    </source>
</reference>
<dbReference type="GO" id="GO:0005777">
    <property type="term" value="C:peroxisome"/>
    <property type="evidence" value="ECO:0007669"/>
    <property type="project" value="UniProtKB-SubCell"/>
</dbReference>
<evidence type="ECO:0000259" key="18">
    <source>
        <dbReference type="Pfam" id="PF22924"/>
    </source>
</evidence>
<dbReference type="InterPro" id="IPR046373">
    <property type="entry name" value="Acyl-CoA_Oxase/DH_mid-dom_sf"/>
</dbReference>
<protein>
    <recommendedName>
        <fullName evidence="13">Acyl-coenzyme A oxidase</fullName>
    </recommendedName>
</protein>
<dbReference type="InterPro" id="IPR029320">
    <property type="entry name" value="Acyl-CoA_ox_N"/>
</dbReference>
<dbReference type="PANTHER" id="PTHR10909:SF250">
    <property type="entry name" value="PEROXISOMAL ACYL-COENZYME A OXIDASE 1"/>
    <property type="match status" value="1"/>
</dbReference>
<dbReference type="InterPro" id="IPR037069">
    <property type="entry name" value="AcylCoA_DH/ox_N_sf"/>
</dbReference>
<dbReference type="GO" id="GO:0003997">
    <property type="term" value="F:acyl-CoA oxidase activity"/>
    <property type="evidence" value="ECO:0007669"/>
    <property type="project" value="InterPro"/>
</dbReference>
<evidence type="ECO:0000256" key="10">
    <source>
        <dbReference type="ARBA" id="ARBA00023002"/>
    </source>
</evidence>
<evidence type="ECO:0000259" key="16">
    <source>
        <dbReference type="Pfam" id="PF01756"/>
    </source>
</evidence>
<evidence type="ECO:0000256" key="5">
    <source>
        <dbReference type="ARBA" id="ARBA00022630"/>
    </source>
</evidence>
<gene>
    <name evidence="19" type="ORF">O3P69_004848</name>
</gene>
<dbReference type="InterPro" id="IPR009100">
    <property type="entry name" value="AcylCoA_DH/oxidase_NM_dom_sf"/>
</dbReference>
<evidence type="ECO:0000256" key="6">
    <source>
        <dbReference type="ARBA" id="ARBA00022741"/>
    </source>
</evidence>
<evidence type="ECO:0000256" key="8">
    <source>
        <dbReference type="ARBA" id="ARBA00022832"/>
    </source>
</evidence>
<keyword evidence="11" id="KW-0443">Lipid metabolism</keyword>
<proteinExistence type="inferred from homology"/>
<evidence type="ECO:0000259" key="17">
    <source>
        <dbReference type="Pfam" id="PF14749"/>
    </source>
</evidence>
<comment type="pathway">
    <text evidence="3">Lipid metabolism; peroxisomal fatty acid beta-oxidation.</text>
</comment>
<dbReference type="InterPro" id="IPR002655">
    <property type="entry name" value="Acyl-CoA_oxidase_C"/>
</dbReference>
<keyword evidence="6" id="KW-0547">Nucleotide-binding</keyword>
<feature type="binding site" evidence="15">
    <location>
        <position position="205"/>
    </location>
    <ligand>
        <name>FAD</name>
        <dbReference type="ChEBI" id="CHEBI:57692"/>
    </ligand>
</feature>
<dbReference type="SUPFAM" id="SSF56645">
    <property type="entry name" value="Acyl-CoA dehydrogenase NM domain-like"/>
    <property type="match status" value="1"/>
</dbReference>
<dbReference type="GO" id="GO:0033540">
    <property type="term" value="P:fatty acid beta-oxidation using acyl-CoA oxidase"/>
    <property type="evidence" value="ECO:0007669"/>
    <property type="project" value="TreeGrafter"/>
</dbReference>
<dbReference type="InterPro" id="IPR055060">
    <property type="entry name" value="ACOX_C_alpha1"/>
</dbReference>
<dbReference type="GO" id="GO:0005504">
    <property type="term" value="F:fatty acid binding"/>
    <property type="evidence" value="ECO:0007669"/>
    <property type="project" value="TreeGrafter"/>
</dbReference>
<dbReference type="Gene3D" id="1.20.140.10">
    <property type="entry name" value="Butyryl-CoA Dehydrogenase, subunit A, domain 3"/>
    <property type="match status" value="2"/>
</dbReference>
<evidence type="ECO:0000256" key="3">
    <source>
        <dbReference type="ARBA" id="ARBA00004846"/>
    </source>
</evidence>
<dbReference type="GO" id="GO:0005524">
    <property type="term" value="F:ATP binding"/>
    <property type="evidence" value="ECO:0007669"/>
    <property type="project" value="UniProtKB-KW"/>
</dbReference>
<evidence type="ECO:0000256" key="7">
    <source>
        <dbReference type="ARBA" id="ARBA00022827"/>
    </source>
</evidence>
<dbReference type="Gene3D" id="1.10.540.10">
    <property type="entry name" value="Acyl-CoA dehydrogenase/oxidase, N-terminal domain"/>
    <property type="match status" value="1"/>
</dbReference>
<dbReference type="EMBL" id="JARAKH010000014">
    <property type="protein sequence ID" value="KAK8397399.1"/>
    <property type="molecule type" value="Genomic_DNA"/>
</dbReference>
<feature type="domain" description="Acyl-CoA oxidase C-alpha1" evidence="18">
    <location>
        <begin position="341"/>
        <end position="502"/>
    </location>
</feature>
<dbReference type="InterPro" id="IPR012258">
    <property type="entry name" value="Acyl-CoA_oxidase"/>
</dbReference>
<comment type="similarity">
    <text evidence="4 13">Belongs to the acyl-CoA oxidase family.</text>
</comment>
<dbReference type="Pfam" id="PF22924">
    <property type="entry name" value="ACOX_C_alpha1"/>
    <property type="match status" value="1"/>
</dbReference>
<comment type="subcellular location">
    <subcellularLocation>
        <location evidence="2">Peroxisome</location>
    </subcellularLocation>
</comment>
<keyword evidence="7 13" id="KW-0274">FAD</keyword>
<dbReference type="GO" id="GO:0071949">
    <property type="term" value="F:FAD binding"/>
    <property type="evidence" value="ECO:0007669"/>
    <property type="project" value="InterPro"/>
</dbReference>
<evidence type="ECO:0000256" key="14">
    <source>
        <dbReference type="PIRSR" id="PIRSR000168-1"/>
    </source>
</evidence>
<dbReference type="FunFam" id="2.40.110.10:FF:000003">
    <property type="entry name" value="Acyl-coenzyme A oxidase"/>
    <property type="match status" value="1"/>
</dbReference>
<keyword evidence="10" id="KW-0560">Oxidoreductase</keyword>
<dbReference type="GO" id="GO:0055088">
    <property type="term" value="P:lipid homeostasis"/>
    <property type="evidence" value="ECO:0007669"/>
    <property type="project" value="TreeGrafter"/>
</dbReference>
<dbReference type="FunFam" id="1.10.540.10:FF:000006">
    <property type="entry name" value="Acyl-coenzyme A oxidase"/>
    <property type="match status" value="1"/>
</dbReference>
<feature type="active site" description="Proton acceptor" evidence="14">
    <location>
        <position position="487"/>
    </location>
</feature>
<dbReference type="FunFam" id="1.20.140.10:FF:000005">
    <property type="entry name" value="Acyl-coenzyme A oxidase"/>
    <property type="match status" value="1"/>
</dbReference>
<dbReference type="PANTHER" id="PTHR10909">
    <property type="entry name" value="ELECTRON TRANSPORT OXIDOREDUCTASE"/>
    <property type="match status" value="1"/>
</dbReference>
<dbReference type="Gene3D" id="2.40.110.10">
    <property type="entry name" value="Butyryl-CoA Dehydrogenase, subunit A, domain 2"/>
    <property type="match status" value="1"/>
</dbReference>
<dbReference type="AlphaFoldDB" id="A0AAW0UBC0"/>